<dbReference type="GO" id="GO:0009055">
    <property type="term" value="F:electron transfer activity"/>
    <property type="evidence" value="ECO:0007669"/>
    <property type="project" value="InterPro"/>
</dbReference>
<dbReference type="PANTHER" id="PTHR30529">
    <property type="entry name" value="CYTOCHROME B561"/>
    <property type="match status" value="1"/>
</dbReference>
<evidence type="ECO:0000256" key="5">
    <source>
        <dbReference type="ARBA" id="ARBA00022617"/>
    </source>
</evidence>
<feature type="transmembrane region" description="Helical" evidence="13">
    <location>
        <begin position="21"/>
        <end position="42"/>
    </location>
</feature>
<evidence type="ECO:0000256" key="8">
    <source>
        <dbReference type="ARBA" id="ARBA00022982"/>
    </source>
</evidence>
<comment type="cofactor">
    <cofactor evidence="1">
        <name>heme b</name>
        <dbReference type="ChEBI" id="CHEBI:60344"/>
    </cofactor>
</comment>
<feature type="domain" description="Cytochrome b561 bacterial/Ni-hydrogenase" evidence="14">
    <location>
        <begin position="14"/>
        <end position="181"/>
    </location>
</feature>
<dbReference type="GO" id="GO:0020037">
    <property type="term" value="F:heme binding"/>
    <property type="evidence" value="ECO:0007669"/>
    <property type="project" value="TreeGrafter"/>
</dbReference>
<name>A0A9E7ZMY0_9HYPH</name>
<evidence type="ECO:0000256" key="3">
    <source>
        <dbReference type="ARBA" id="ARBA00022448"/>
    </source>
</evidence>
<dbReference type="PANTHER" id="PTHR30529:SF1">
    <property type="entry name" value="CYTOCHROME B561 HOMOLOG 2"/>
    <property type="match status" value="1"/>
</dbReference>
<evidence type="ECO:0000256" key="7">
    <source>
        <dbReference type="ARBA" id="ARBA00022723"/>
    </source>
</evidence>
<evidence type="ECO:0000256" key="2">
    <source>
        <dbReference type="ARBA" id="ARBA00004651"/>
    </source>
</evidence>
<keyword evidence="11 13" id="KW-0472">Membrane</keyword>
<proteinExistence type="inferred from homology"/>
<sequence length="188" mass="20532">MTASSIRPIAPAAYDAVSRSLHWSMAALIVVAFALGLTVDLFPKSWDHALVETHKVIGTAILLLLFARFGWRLTHRAPPPEEGPALLALAARAGHAALYLAMLIVPVLGLVYAVRRGQGLDFGLFALPPLQAAEPRAITRPIRTWHEWAAYALIALACLHAIAACWHHFIRKDGVLRRMLPDSSRASL</sequence>
<dbReference type="EMBL" id="CP102774">
    <property type="protein sequence ID" value="UZF88143.1"/>
    <property type="molecule type" value="Genomic_DNA"/>
</dbReference>
<accession>A0A9E7ZMY0</accession>
<evidence type="ECO:0000313" key="15">
    <source>
        <dbReference type="EMBL" id="UZF88143.1"/>
    </source>
</evidence>
<evidence type="ECO:0000256" key="9">
    <source>
        <dbReference type="ARBA" id="ARBA00022989"/>
    </source>
</evidence>
<dbReference type="InterPro" id="IPR011577">
    <property type="entry name" value="Cyt_b561_bac/Ni-Hgenase"/>
</dbReference>
<keyword evidence="7" id="KW-0479">Metal-binding</keyword>
<evidence type="ECO:0000256" key="6">
    <source>
        <dbReference type="ARBA" id="ARBA00022692"/>
    </source>
</evidence>
<dbReference type="SUPFAM" id="SSF81342">
    <property type="entry name" value="Transmembrane di-heme cytochromes"/>
    <property type="match status" value="1"/>
</dbReference>
<gene>
    <name evidence="15" type="ORF">NWE54_04965</name>
</gene>
<feature type="transmembrane region" description="Helical" evidence="13">
    <location>
        <begin position="148"/>
        <end position="170"/>
    </location>
</feature>
<evidence type="ECO:0000256" key="11">
    <source>
        <dbReference type="ARBA" id="ARBA00023136"/>
    </source>
</evidence>
<keyword evidence="10" id="KW-0408">Iron</keyword>
<comment type="subcellular location">
    <subcellularLocation>
        <location evidence="2">Cell membrane</location>
        <topology evidence="2">Multi-pass membrane protein</topology>
    </subcellularLocation>
</comment>
<feature type="transmembrane region" description="Helical" evidence="13">
    <location>
        <begin position="96"/>
        <end position="114"/>
    </location>
</feature>
<keyword evidence="4" id="KW-1003">Cell membrane</keyword>
<dbReference type="InterPro" id="IPR052168">
    <property type="entry name" value="Cytochrome_b561_oxidase"/>
</dbReference>
<evidence type="ECO:0000256" key="4">
    <source>
        <dbReference type="ARBA" id="ARBA00022475"/>
    </source>
</evidence>
<dbReference type="Pfam" id="PF01292">
    <property type="entry name" value="Ni_hydr_CYTB"/>
    <property type="match status" value="1"/>
</dbReference>
<evidence type="ECO:0000256" key="1">
    <source>
        <dbReference type="ARBA" id="ARBA00001970"/>
    </source>
</evidence>
<dbReference type="AlphaFoldDB" id="A0A9E7ZMY0"/>
<keyword evidence="5" id="KW-0349">Heme</keyword>
<keyword evidence="3" id="KW-0813">Transport</keyword>
<comment type="similarity">
    <text evidence="12">Belongs to the cytochrome b561 family.</text>
</comment>
<feature type="transmembrane region" description="Helical" evidence="13">
    <location>
        <begin position="54"/>
        <end position="71"/>
    </location>
</feature>
<keyword evidence="8" id="KW-0249">Electron transport</keyword>
<dbReference type="Gene3D" id="1.20.950.20">
    <property type="entry name" value="Transmembrane di-heme cytochromes, Chain C"/>
    <property type="match status" value="1"/>
</dbReference>
<dbReference type="GO" id="GO:0005886">
    <property type="term" value="C:plasma membrane"/>
    <property type="evidence" value="ECO:0007669"/>
    <property type="project" value="UniProtKB-SubCell"/>
</dbReference>
<organism evidence="15">
    <name type="scientific">Bosea sp. NBC_00436</name>
    <dbReference type="NCBI Taxonomy" id="2969620"/>
    <lineage>
        <taxon>Bacteria</taxon>
        <taxon>Pseudomonadati</taxon>
        <taxon>Pseudomonadota</taxon>
        <taxon>Alphaproteobacteria</taxon>
        <taxon>Hyphomicrobiales</taxon>
        <taxon>Boseaceae</taxon>
        <taxon>Bosea</taxon>
    </lineage>
</organism>
<protein>
    <submittedName>
        <fullName evidence="15">Cytochrome b</fullName>
    </submittedName>
</protein>
<evidence type="ECO:0000259" key="14">
    <source>
        <dbReference type="Pfam" id="PF01292"/>
    </source>
</evidence>
<evidence type="ECO:0000256" key="13">
    <source>
        <dbReference type="SAM" id="Phobius"/>
    </source>
</evidence>
<dbReference type="GO" id="GO:0046872">
    <property type="term" value="F:metal ion binding"/>
    <property type="evidence" value="ECO:0007669"/>
    <property type="project" value="UniProtKB-KW"/>
</dbReference>
<keyword evidence="6 13" id="KW-0812">Transmembrane</keyword>
<evidence type="ECO:0000256" key="12">
    <source>
        <dbReference type="ARBA" id="ARBA00037975"/>
    </source>
</evidence>
<reference evidence="15" key="1">
    <citation type="submission" date="2022-08" db="EMBL/GenBank/DDBJ databases">
        <title>Complete Genome Sequences of 2 Bosea sp. soil isolates.</title>
        <authorList>
            <person name="Alvarez Arevalo M."/>
            <person name="Sterndorff E.B."/>
            <person name="Faurdal D."/>
            <person name="Joergensen T.S."/>
            <person name="Weber T."/>
        </authorList>
    </citation>
    <scope>NUCLEOTIDE SEQUENCE</scope>
    <source>
        <strain evidence="15">NBC_00436</strain>
    </source>
</reference>
<dbReference type="GO" id="GO:0022904">
    <property type="term" value="P:respiratory electron transport chain"/>
    <property type="evidence" value="ECO:0007669"/>
    <property type="project" value="InterPro"/>
</dbReference>
<dbReference type="InterPro" id="IPR016174">
    <property type="entry name" value="Di-haem_cyt_TM"/>
</dbReference>
<evidence type="ECO:0000256" key="10">
    <source>
        <dbReference type="ARBA" id="ARBA00023004"/>
    </source>
</evidence>
<keyword evidence="9 13" id="KW-1133">Transmembrane helix</keyword>